<reference evidence="2 3" key="1">
    <citation type="journal article" date="2022" name="Nat. Plants">
        <title>Genomes of leafy and leafless Platanthera orchids illuminate the evolution of mycoheterotrophy.</title>
        <authorList>
            <person name="Li M.H."/>
            <person name="Liu K.W."/>
            <person name="Li Z."/>
            <person name="Lu H.C."/>
            <person name="Ye Q.L."/>
            <person name="Zhang D."/>
            <person name="Wang J.Y."/>
            <person name="Li Y.F."/>
            <person name="Zhong Z.M."/>
            <person name="Liu X."/>
            <person name="Yu X."/>
            <person name="Liu D.K."/>
            <person name="Tu X.D."/>
            <person name="Liu B."/>
            <person name="Hao Y."/>
            <person name="Liao X.Y."/>
            <person name="Jiang Y.T."/>
            <person name="Sun W.H."/>
            <person name="Chen J."/>
            <person name="Chen Y.Q."/>
            <person name="Ai Y."/>
            <person name="Zhai J.W."/>
            <person name="Wu S.S."/>
            <person name="Zhou Z."/>
            <person name="Hsiao Y.Y."/>
            <person name="Wu W.L."/>
            <person name="Chen Y.Y."/>
            <person name="Lin Y.F."/>
            <person name="Hsu J.L."/>
            <person name="Li C.Y."/>
            <person name="Wang Z.W."/>
            <person name="Zhao X."/>
            <person name="Zhong W.Y."/>
            <person name="Ma X.K."/>
            <person name="Ma L."/>
            <person name="Huang J."/>
            <person name="Chen G.Z."/>
            <person name="Huang M.Z."/>
            <person name="Huang L."/>
            <person name="Peng D.H."/>
            <person name="Luo Y.B."/>
            <person name="Zou S.Q."/>
            <person name="Chen S.P."/>
            <person name="Lan S."/>
            <person name="Tsai W.C."/>
            <person name="Van de Peer Y."/>
            <person name="Liu Z.J."/>
        </authorList>
    </citation>
    <scope>NUCLEOTIDE SEQUENCE [LARGE SCALE GENOMIC DNA]</scope>
    <source>
        <strain evidence="2">Lor287</strain>
    </source>
</reference>
<dbReference type="EMBL" id="JBBWWQ010000005">
    <property type="protein sequence ID" value="KAK8947200.1"/>
    <property type="molecule type" value="Genomic_DNA"/>
</dbReference>
<feature type="compositionally biased region" description="Basic residues" evidence="1">
    <location>
        <begin position="129"/>
        <end position="139"/>
    </location>
</feature>
<name>A0AAP0BS43_9ASPA</name>
<feature type="compositionally biased region" description="Basic and acidic residues" evidence="1">
    <location>
        <begin position="206"/>
        <end position="221"/>
    </location>
</feature>
<evidence type="ECO:0000256" key="1">
    <source>
        <dbReference type="SAM" id="MobiDB-lite"/>
    </source>
</evidence>
<gene>
    <name evidence="2" type="ORF">KSP39_PZI006442</name>
</gene>
<feature type="region of interest" description="Disordered" evidence="1">
    <location>
        <begin position="65"/>
        <end position="221"/>
    </location>
</feature>
<dbReference type="Gene3D" id="2.40.50.40">
    <property type="match status" value="1"/>
</dbReference>
<evidence type="ECO:0000313" key="2">
    <source>
        <dbReference type="EMBL" id="KAK8947200.1"/>
    </source>
</evidence>
<dbReference type="AlphaFoldDB" id="A0AAP0BS43"/>
<dbReference type="SUPFAM" id="SSF54160">
    <property type="entry name" value="Chromo domain-like"/>
    <property type="match status" value="1"/>
</dbReference>
<accession>A0AAP0BS43</accession>
<protein>
    <recommendedName>
        <fullName evidence="4">Chromo domain-containing protein</fullName>
    </recommendedName>
</protein>
<keyword evidence="3" id="KW-1185">Reference proteome</keyword>
<dbReference type="Proteomes" id="UP001418222">
    <property type="component" value="Unassembled WGS sequence"/>
</dbReference>
<evidence type="ECO:0008006" key="4">
    <source>
        <dbReference type="Google" id="ProtNLM"/>
    </source>
</evidence>
<organism evidence="2 3">
    <name type="scientific">Platanthera zijinensis</name>
    <dbReference type="NCBI Taxonomy" id="2320716"/>
    <lineage>
        <taxon>Eukaryota</taxon>
        <taxon>Viridiplantae</taxon>
        <taxon>Streptophyta</taxon>
        <taxon>Embryophyta</taxon>
        <taxon>Tracheophyta</taxon>
        <taxon>Spermatophyta</taxon>
        <taxon>Magnoliopsida</taxon>
        <taxon>Liliopsida</taxon>
        <taxon>Asparagales</taxon>
        <taxon>Orchidaceae</taxon>
        <taxon>Orchidoideae</taxon>
        <taxon>Orchideae</taxon>
        <taxon>Orchidinae</taxon>
        <taxon>Platanthera</taxon>
    </lineage>
</organism>
<feature type="compositionally biased region" description="Basic residues" evidence="1">
    <location>
        <begin position="149"/>
        <end position="158"/>
    </location>
</feature>
<proteinExistence type="predicted"/>
<dbReference type="InterPro" id="IPR016197">
    <property type="entry name" value="Chromo-like_dom_sf"/>
</dbReference>
<comment type="caution">
    <text evidence="2">The sequence shown here is derived from an EMBL/GenBank/DDBJ whole genome shotgun (WGS) entry which is preliminary data.</text>
</comment>
<evidence type="ECO:0000313" key="3">
    <source>
        <dbReference type="Proteomes" id="UP001418222"/>
    </source>
</evidence>
<feature type="compositionally biased region" description="Polar residues" evidence="1">
    <location>
        <begin position="65"/>
        <end position="88"/>
    </location>
</feature>
<sequence length="221" mass="24703">MDTNNEPTHEVLTVLDERRVWKQGKQVHQALIQWEGLAPEESSWEDAQSLPIQVRKSLKFQQTTHTLPVGAGSQQKEQLADTGTTTNEEPAKPGAKNKLSETPIAIRTLEEAPTLWPDIQTSGATPTRRSPRLHLRGRLRLPPLPLVPRRQRSRRRHASSLPSARLNQAGETKIKTTRASFSRKGSDVTAESTGPAARILQTETTIEMKPHQQAKEKGEKQ</sequence>